<comment type="pathway">
    <text evidence="1 10">Protein modification; protein glycosylation.</text>
</comment>
<feature type="domain" description="Glycosyltransferase subfamily 4-like N-terminal" evidence="12">
    <location>
        <begin position="4"/>
        <end position="79"/>
    </location>
</feature>
<evidence type="ECO:0000256" key="5">
    <source>
        <dbReference type="ARBA" id="ARBA00022824"/>
    </source>
</evidence>
<keyword evidence="5" id="KW-0256">Endoplasmic reticulum</keyword>
<dbReference type="InterPro" id="IPR001296">
    <property type="entry name" value="Glyco_trans_1"/>
</dbReference>
<protein>
    <recommendedName>
        <fullName evidence="10">Alpha-1,3/1,6-mannosyltransferase ALG2</fullName>
        <ecNumber evidence="10">2.4.1.132</ecNumber>
        <ecNumber evidence="10">2.4.1.257</ecNumber>
    </recommendedName>
    <alternativeName>
        <fullName evidence="10">GDP-Man:Man(1)GlcNAc(2)-PP-Dol alpha-1,3-mannosyltransferase</fullName>
    </alternativeName>
</protein>
<dbReference type="EC" id="2.4.1.132" evidence="10"/>
<dbReference type="EC" id="2.4.1.257" evidence="10"/>
<name>A0A3P7M3Y3_9BILA</name>
<comment type="catalytic activity">
    <reaction evidence="9 10">
        <text>an alpha-D-Man-(1-&gt;3)-beta-D-Man-(1-&gt;4)-beta-D-GlcNAc-(1-&gt;4)-alpha-D-GlcNAc-diphospho-di-trans,poly-cis-dolichol + GDP-alpha-D-mannose = an alpha-D-Man-(1-&gt;3)-[alpha-D-Man-(1-&gt;6)]-beta-D-Man-(1-&gt;4)-beta-D-GlcNAc-(1-&gt;4)-alpha-D-GlcNAc-diphospho-di-trans,poly-cis-dolichol + GDP + H(+)</text>
        <dbReference type="Rhea" id="RHEA:29519"/>
        <dbReference type="Rhea" id="RHEA-COMP:19513"/>
        <dbReference type="Rhea" id="RHEA-COMP:19515"/>
        <dbReference type="ChEBI" id="CHEBI:15378"/>
        <dbReference type="ChEBI" id="CHEBI:57527"/>
        <dbReference type="ChEBI" id="CHEBI:58189"/>
        <dbReference type="ChEBI" id="CHEBI:132510"/>
        <dbReference type="ChEBI" id="CHEBI:132511"/>
        <dbReference type="EC" id="2.4.1.257"/>
    </reaction>
    <physiologicalReaction direction="left-to-right" evidence="9 10">
        <dbReference type="Rhea" id="RHEA:29520"/>
    </physiologicalReaction>
</comment>
<evidence type="ECO:0000259" key="12">
    <source>
        <dbReference type="Pfam" id="PF13439"/>
    </source>
</evidence>
<evidence type="ECO:0000259" key="11">
    <source>
        <dbReference type="Pfam" id="PF00534"/>
    </source>
</evidence>
<dbReference type="GO" id="GO:0004378">
    <property type="term" value="F:GDP-Man:Man(1)GlcNAc(2)-PP-Dol alpha-1,3-mannosyltransferase activity"/>
    <property type="evidence" value="ECO:0007669"/>
    <property type="project" value="UniProtKB-UniRule"/>
</dbReference>
<keyword evidence="6" id="KW-1133">Transmembrane helix</keyword>
<dbReference type="OrthoDB" id="448893at2759"/>
<reference evidence="13 14" key="1">
    <citation type="submission" date="2018-11" db="EMBL/GenBank/DDBJ databases">
        <authorList>
            <consortium name="Pathogen Informatics"/>
        </authorList>
    </citation>
    <scope>NUCLEOTIDE SEQUENCE [LARGE SCALE GENOMIC DNA]</scope>
</reference>
<evidence type="ECO:0000256" key="4">
    <source>
        <dbReference type="ARBA" id="ARBA00022692"/>
    </source>
</evidence>
<dbReference type="InterPro" id="IPR028098">
    <property type="entry name" value="Glyco_trans_4-like_N"/>
</dbReference>
<sequence length="243" mass="27386">MFSAPLLFYCHFPDQLLTERKSLFKKLYRIFIDSLEGWTTAMADIICVNSEFTREVVRRTFPGLAAHHLHVLYPTINVQFFDSSTTASLKELPQTARHIFLSINRFERKKNIALALQAFGLLDNLADEEKLELLRCATAVLYTPSNEHFGIVPVEAMYMRCCVIAPNNGGPRESIIDGETGFLVNADADSFAEKMSVLVTDKHRARAMGDAGRERVLSIFTMESFAKKLESLMHTVITKSVSS</sequence>
<dbReference type="Gene3D" id="3.40.50.2000">
    <property type="entry name" value="Glycogen Phosphorylase B"/>
    <property type="match status" value="3"/>
</dbReference>
<dbReference type="PANTHER" id="PTHR45918:SF1">
    <property type="entry name" value="ALPHA-1,3_1,6-MANNOSYLTRANSFERASE ALG2"/>
    <property type="match status" value="1"/>
</dbReference>
<keyword evidence="14" id="KW-1185">Reference proteome</keyword>
<dbReference type="GO" id="GO:0102704">
    <property type="term" value="F:GDP-Man:Man(2)GlcNAc(2)-PP-Dol alpha-1,6-mannosyltransferase activity"/>
    <property type="evidence" value="ECO:0007669"/>
    <property type="project" value="UniProtKB-UniRule"/>
</dbReference>
<evidence type="ECO:0000313" key="13">
    <source>
        <dbReference type="EMBL" id="VDN24055.1"/>
    </source>
</evidence>
<dbReference type="EMBL" id="UYRT01081186">
    <property type="protein sequence ID" value="VDN24055.1"/>
    <property type="molecule type" value="Genomic_DNA"/>
</dbReference>
<dbReference type="UniPathway" id="UPA00378"/>
<evidence type="ECO:0000256" key="9">
    <source>
        <dbReference type="ARBA" id="ARBA00045104"/>
    </source>
</evidence>
<dbReference type="GO" id="GO:0005789">
    <property type="term" value="C:endoplasmic reticulum membrane"/>
    <property type="evidence" value="ECO:0007669"/>
    <property type="project" value="UniProtKB-SubCell"/>
</dbReference>
<evidence type="ECO:0000256" key="2">
    <source>
        <dbReference type="ARBA" id="ARBA00022676"/>
    </source>
</evidence>
<comment type="catalytic activity">
    <reaction evidence="8 10">
        <text>a beta-D-Man-(1-&gt;4)-beta-D-GlcNAc-(1-&gt;4)-alpha-D-GlcNAc-diphospho-di-trans,poly-cis-dolichol + GDP-alpha-D-mannose = an alpha-D-Man-(1-&gt;3)-beta-D-Man-(1-&gt;4)-beta-D-GlcNAc-(1-&gt;4)-alpha-D-GlcNAc-diphospho-di-trans,poly-cis-dolichol + GDP + H(+)</text>
        <dbReference type="Rhea" id="RHEA:29515"/>
        <dbReference type="Rhea" id="RHEA-COMP:19511"/>
        <dbReference type="Rhea" id="RHEA-COMP:19513"/>
        <dbReference type="ChEBI" id="CHEBI:15378"/>
        <dbReference type="ChEBI" id="CHEBI:57527"/>
        <dbReference type="ChEBI" id="CHEBI:58189"/>
        <dbReference type="ChEBI" id="CHEBI:58472"/>
        <dbReference type="ChEBI" id="CHEBI:132510"/>
        <dbReference type="EC" id="2.4.1.132"/>
    </reaction>
    <physiologicalReaction direction="left-to-right" evidence="8 10">
        <dbReference type="Rhea" id="RHEA:29516"/>
    </physiologicalReaction>
</comment>
<dbReference type="Pfam" id="PF13439">
    <property type="entry name" value="Glyco_transf_4"/>
    <property type="match status" value="1"/>
</dbReference>
<feature type="domain" description="Glycosyl transferase family 1" evidence="11">
    <location>
        <begin position="126"/>
        <end position="215"/>
    </location>
</feature>
<dbReference type="Pfam" id="PF00534">
    <property type="entry name" value="Glycos_transf_1"/>
    <property type="match status" value="1"/>
</dbReference>
<evidence type="ECO:0000256" key="3">
    <source>
        <dbReference type="ARBA" id="ARBA00022679"/>
    </source>
</evidence>
<evidence type="ECO:0000313" key="14">
    <source>
        <dbReference type="Proteomes" id="UP000271098"/>
    </source>
</evidence>
<dbReference type="Proteomes" id="UP000271098">
    <property type="component" value="Unassembled WGS sequence"/>
</dbReference>
<keyword evidence="2 10" id="KW-0328">Glycosyltransferase</keyword>
<dbReference type="PANTHER" id="PTHR45918">
    <property type="entry name" value="ALPHA-1,3/1,6-MANNOSYLTRANSFERASE ALG2"/>
    <property type="match status" value="1"/>
</dbReference>
<evidence type="ECO:0000256" key="8">
    <source>
        <dbReference type="ARBA" id="ARBA00045103"/>
    </source>
</evidence>
<evidence type="ECO:0000256" key="10">
    <source>
        <dbReference type="RuleBase" id="RU367136"/>
    </source>
</evidence>
<gene>
    <name evidence="13" type="ORF">GPUH_LOCUS14374</name>
</gene>
<keyword evidence="4" id="KW-0812">Transmembrane</keyword>
<comment type="subcellular location">
    <subcellularLocation>
        <location evidence="10">Endoplasmic reticulum membrane</location>
        <topology evidence="10">Single-pass membrane protein</topology>
    </subcellularLocation>
</comment>
<accession>A0A3P7M3Y3</accession>
<evidence type="ECO:0000256" key="6">
    <source>
        <dbReference type="ARBA" id="ARBA00022989"/>
    </source>
</evidence>
<evidence type="ECO:0000256" key="7">
    <source>
        <dbReference type="ARBA" id="ARBA00023136"/>
    </source>
</evidence>
<dbReference type="InterPro" id="IPR027054">
    <property type="entry name" value="ALG2"/>
</dbReference>
<comment type="function">
    <text evidence="10">Mannosylates Man(2)GlcNAc(2)-dolichol diphosphate and Man(1)GlcNAc(2)-dolichol diphosphate to form Man(3)GlcNAc(2)-dolichol diphosphate.</text>
</comment>
<dbReference type="SUPFAM" id="SSF53756">
    <property type="entry name" value="UDP-Glycosyltransferase/glycogen phosphorylase"/>
    <property type="match status" value="1"/>
</dbReference>
<keyword evidence="3 10" id="KW-0808">Transferase</keyword>
<comment type="similarity">
    <text evidence="10">Belongs to the glycosyltransferase group 1 family.</text>
</comment>
<evidence type="ECO:0000256" key="1">
    <source>
        <dbReference type="ARBA" id="ARBA00004922"/>
    </source>
</evidence>
<dbReference type="AlphaFoldDB" id="A0A3P7M3Y3"/>
<keyword evidence="7" id="KW-0472">Membrane</keyword>
<organism evidence="13 14">
    <name type="scientific">Gongylonema pulchrum</name>
    <dbReference type="NCBI Taxonomy" id="637853"/>
    <lineage>
        <taxon>Eukaryota</taxon>
        <taxon>Metazoa</taxon>
        <taxon>Ecdysozoa</taxon>
        <taxon>Nematoda</taxon>
        <taxon>Chromadorea</taxon>
        <taxon>Rhabditida</taxon>
        <taxon>Spirurina</taxon>
        <taxon>Spiruromorpha</taxon>
        <taxon>Spiruroidea</taxon>
        <taxon>Gongylonematidae</taxon>
        <taxon>Gongylonema</taxon>
    </lineage>
</organism>
<proteinExistence type="inferred from homology"/>